<name>A0A926NLB8_9SPHI</name>
<keyword evidence="3" id="KW-1185">Reference proteome</keyword>
<dbReference type="AlphaFoldDB" id="A0A926NLB8"/>
<feature type="signal peptide" evidence="1">
    <location>
        <begin position="1"/>
        <end position="18"/>
    </location>
</feature>
<feature type="chain" id="PRO_5037187447" description="Outer membrane protein beta-barrel domain-containing protein" evidence="1">
    <location>
        <begin position="19"/>
        <end position="173"/>
    </location>
</feature>
<dbReference type="EMBL" id="JACWMX010000005">
    <property type="protein sequence ID" value="MBD1394199.1"/>
    <property type="molecule type" value="Genomic_DNA"/>
</dbReference>
<dbReference type="RefSeq" id="WP_191163940.1">
    <property type="nucleotide sequence ID" value="NZ_JACWMX010000005.1"/>
</dbReference>
<comment type="caution">
    <text evidence="2">The sequence shown here is derived from an EMBL/GenBank/DDBJ whole genome shotgun (WGS) entry which is preliminary data.</text>
</comment>
<proteinExistence type="predicted"/>
<reference evidence="2" key="1">
    <citation type="submission" date="2020-09" db="EMBL/GenBank/DDBJ databases">
        <title>Novel species of Mucilaginibacter isolated from a glacier on the Tibetan Plateau.</title>
        <authorList>
            <person name="Liu Q."/>
            <person name="Xin Y.-H."/>
        </authorList>
    </citation>
    <scope>NUCLEOTIDE SEQUENCE</scope>
    <source>
        <strain evidence="2">ZB1P21</strain>
    </source>
</reference>
<protein>
    <recommendedName>
        <fullName evidence="4">Outer membrane protein beta-barrel domain-containing protein</fullName>
    </recommendedName>
</protein>
<sequence>MKKLLLFLFVLLSLHTFAQHKREDTDPYGTKALSFGPEVNIPNSSIFKVGYGVSGKAVWPVGDYFGVNATASYNRFFLKDRYLTPFNTGANVFVPVKVGMTFFWDEHIYANGNVGAVKQLNYSKETNVAYDFGFGYLLPIKGRSNLDIGFRYERWAKTLMRESVLRVAYSFDW</sequence>
<evidence type="ECO:0008006" key="4">
    <source>
        <dbReference type="Google" id="ProtNLM"/>
    </source>
</evidence>
<dbReference type="Proteomes" id="UP000619078">
    <property type="component" value="Unassembled WGS sequence"/>
</dbReference>
<organism evidence="2 3">
    <name type="scientific">Mucilaginibacter glaciei</name>
    <dbReference type="NCBI Taxonomy" id="2772109"/>
    <lineage>
        <taxon>Bacteria</taxon>
        <taxon>Pseudomonadati</taxon>
        <taxon>Bacteroidota</taxon>
        <taxon>Sphingobacteriia</taxon>
        <taxon>Sphingobacteriales</taxon>
        <taxon>Sphingobacteriaceae</taxon>
        <taxon>Mucilaginibacter</taxon>
    </lineage>
</organism>
<evidence type="ECO:0000313" key="3">
    <source>
        <dbReference type="Proteomes" id="UP000619078"/>
    </source>
</evidence>
<evidence type="ECO:0000313" key="2">
    <source>
        <dbReference type="EMBL" id="MBD1394199.1"/>
    </source>
</evidence>
<evidence type="ECO:0000256" key="1">
    <source>
        <dbReference type="SAM" id="SignalP"/>
    </source>
</evidence>
<gene>
    <name evidence="2" type="ORF">IDJ76_13905</name>
</gene>
<keyword evidence="1" id="KW-0732">Signal</keyword>
<accession>A0A926NLB8</accession>